<feature type="region of interest" description="Disordered" evidence="1">
    <location>
        <begin position="350"/>
        <end position="378"/>
    </location>
</feature>
<feature type="transmembrane region" description="Helical" evidence="2">
    <location>
        <begin position="114"/>
        <end position="132"/>
    </location>
</feature>
<feature type="transmembrane region" description="Helical" evidence="2">
    <location>
        <begin position="20"/>
        <end position="39"/>
    </location>
</feature>
<organism evidence="3 4">
    <name type="scientific">Prorocentrum cordatum</name>
    <dbReference type="NCBI Taxonomy" id="2364126"/>
    <lineage>
        <taxon>Eukaryota</taxon>
        <taxon>Sar</taxon>
        <taxon>Alveolata</taxon>
        <taxon>Dinophyceae</taxon>
        <taxon>Prorocentrales</taxon>
        <taxon>Prorocentraceae</taxon>
        <taxon>Prorocentrum</taxon>
    </lineage>
</organism>
<evidence type="ECO:0000256" key="1">
    <source>
        <dbReference type="SAM" id="MobiDB-lite"/>
    </source>
</evidence>
<feature type="transmembrane region" description="Helical" evidence="2">
    <location>
        <begin position="152"/>
        <end position="174"/>
    </location>
</feature>
<feature type="transmembrane region" description="Helical" evidence="2">
    <location>
        <begin position="254"/>
        <end position="274"/>
    </location>
</feature>
<keyword evidence="4" id="KW-1185">Reference proteome</keyword>
<evidence type="ECO:0000313" key="4">
    <source>
        <dbReference type="Proteomes" id="UP001189429"/>
    </source>
</evidence>
<feature type="transmembrane region" description="Helical" evidence="2">
    <location>
        <begin position="81"/>
        <end position="107"/>
    </location>
</feature>
<feature type="transmembrane region" description="Helical" evidence="2">
    <location>
        <begin position="181"/>
        <end position="201"/>
    </location>
</feature>
<dbReference type="Proteomes" id="UP001189429">
    <property type="component" value="Unassembled WGS sequence"/>
</dbReference>
<gene>
    <name evidence="3" type="ORF">PCOR1329_LOCUS24902</name>
</gene>
<dbReference type="EMBL" id="CAUYUJ010008635">
    <property type="protein sequence ID" value="CAK0824511.1"/>
    <property type="molecule type" value="Genomic_DNA"/>
</dbReference>
<evidence type="ECO:0008006" key="5">
    <source>
        <dbReference type="Google" id="ProtNLM"/>
    </source>
</evidence>
<accession>A0ABN9RYK2</accession>
<feature type="transmembrane region" description="Helical" evidence="2">
    <location>
        <begin position="216"/>
        <end position="242"/>
    </location>
</feature>
<feature type="non-terminal residue" evidence="3">
    <location>
        <position position="378"/>
    </location>
</feature>
<sequence>MARPPHGCDAAYPARMLRYVIPASIVGLVAVAWPCGTLVRWTSAALLRIEGQDDEVGTLPLDPVTWAVSVRTEVRDMTPFFAFYALRFFFLECIAAPGFGIAVYHALNSGERHLRITLVASECVNFVLSWTLRFMGLALHVSMSLDFSEGSWLVFGMGVSSVLWLPITSGLFLMLVPRREWLTTLLLNILVTIVSVVVFYGRDVTLNGYFVIEGDLARICVGIVAPAAITMVIMEVYFFLAFHMLQFRCLRSAAVLMGGPFCFGLTLATILQLGSTSVVSGVCIEFGSLLVELRFKYCLLSGTTPLQSLRDRLCCLGRCCSHRKTGRMSFVHPGFDNIVSLDPTVLGAQQASSGERAGETHGDAGPCSKTLDNDGPEK</sequence>
<name>A0ABN9RYK2_9DINO</name>
<evidence type="ECO:0000256" key="2">
    <source>
        <dbReference type="SAM" id="Phobius"/>
    </source>
</evidence>
<keyword evidence="2" id="KW-1133">Transmembrane helix</keyword>
<reference evidence="3" key="1">
    <citation type="submission" date="2023-10" db="EMBL/GenBank/DDBJ databases">
        <authorList>
            <person name="Chen Y."/>
            <person name="Shah S."/>
            <person name="Dougan E. K."/>
            <person name="Thang M."/>
            <person name="Chan C."/>
        </authorList>
    </citation>
    <scope>NUCLEOTIDE SEQUENCE [LARGE SCALE GENOMIC DNA]</scope>
</reference>
<keyword evidence="2" id="KW-0812">Transmembrane</keyword>
<protein>
    <recommendedName>
        <fullName evidence="5">Transmembrane protein</fullName>
    </recommendedName>
</protein>
<evidence type="ECO:0000313" key="3">
    <source>
        <dbReference type="EMBL" id="CAK0824511.1"/>
    </source>
</evidence>
<proteinExistence type="predicted"/>
<keyword evidence="2" id="KW-0472">Membrane</keyword>
<comment type="caution">
    <text evidence="3">The sequence shown here is derived from an EMBL/GenBank/DDBJ whole genome shotgun (WGS) entry which is preliminary data.</text>
</comment>